<evidence type="ECO:0000256" key="2">
    <source>
        <dbReference type="SAM" id="SignalP"/>
    </source>
</evidence>
<dbReference type="EMBL" id="BJLR01000036">
    <property type="protein sequence ID" value="GEA89822.1"/>
    <property type="molecule type" value="Genomic_DNA"/>
</dbReference>
<dbReference type="AlphaFoldDB" id="A0A4Y3L0H5"/>
<name>A0A4Y3L0H5_9CELL</name>
<keyword evidence="2" id="KW-0732">Signal</keyword>
<feature type="signal peptide" evidence="2">
    <location>
        <begin position="1"/>
        <end position="20"/>
    </location>
</feature>
<protein>
    <submittedName>
        <fullName evidence="3">Uncharacterized protein</fullName>
    </submittedName>
</protein>
<dbReference type="Proteomes" id="UP000317046">
    <property type="component" value="Unassembled WGS sequence"/>
</dbReference>
<feature type="compositionally biased region" description="Polar residues" evidence="1">
    <location>
        <begin position="46"/>
        <end position="55"/>
    </location>
</feature>
<sequence length="69" mass="6548">MSSQAFGVGVTAAAAGSANARPTAADRAAAALTLIDLFMAVLSPVTGSNGQSGKATVTPACRAGPEADG</sequence>
<feature type="chain" id="PRO_5038598275" evidence="2">
    <location>
        <begin position="21"/>
        <end position="69"/>
    </location>
</feature>
<evidence type="ECO:0000313" key="3">
    <source>
        <dbReference type="EMBL" id="GEA89822.1"/>
    </source>
</evidence>
<gene>
    <name evidence="3" type="ORF">CCE01nite_37710</name>
</gene>
<keyword evidence="4" id="KW-1185">Reference proteome</keyword>
<feature type="region of interest" description="Disordered" evidence="1">
    <location>
        <begin position="46"/>
        <end position="69"/>
    </location>
</feature>
<reference evidence="3" key="1">
    <citation type="submission" date="2019-06" db="EMBL/GenBank/DDBJ databases">
        <title>Whole genome shotgun sequence of Cellulomonas cellasea NBRC 3753.</title>
        <authorList>
            <person name="Hosoyama A."/>
            <person name="Uohara A."/>
            <person name="Ohji S."/>
            <person name="Ichikawa N."/>
        </authorList>
    </citation>
    <scope>NUCLEOTIDE SEQUENCE [LARGE SCALE GENOMIC DNA]</scope>
    <source>
        <strain evidence="3">NBRC 3753</strain>
    </source>
</reference>
<accession>A0A4Y3L0H5</accession>
<evidence type="ECO:0000313" key="4">
    <source>
        <dbReference type="Proteomes" id="UP000317046"/>
    </source>
</evidence>
<organism evidence="3 4">
    <name type="scientific">Cellulomonas cellasea</name>
    <dbReference type="NCBI Taxonomy" id="43670"/>
    <lineage>
        <taxon>Bacteria</taxon>
        <taxon>Bacillati</taxon>
        <taxon>Actinomycetota</taxon>
        <taxon>Actinomycetes</taxon>
        <taxon>Micrococcales</taxon>
        <taxon>Cellulomonadaceae</taxon>
        <taxon>Cellulomonas</taxon>
    </lineage>
</organism>
<proteinExistence type="predicted"/>
<evidence type="ECO:0000256" key="1">
    <source>
        <dbReference type="SAM" id="MobiDB-lite"/>
    </source>
</evidence>
<comment type="caution">
    <text evidence="3">The sequence shown here is derived from an EMBL/GenBank/DDBJ whole genome shotgun (WGS) entry which is preliminary data.</text>
</comment>